<organism evidence="2 3">
    <name type="scientific">Apiospora arundinis</name>
    <dbReference type="NCBI Taxonomy" id="335852"/>
    <lineage>
        <taxon>Eukaryota</taxon>
        <taxon>Fungi</taxon>
        <taxon>Dikarya</taxon>
        <taxon>Ascomycota</taxon>
        <taxon>Pezizomycotina</taxon>
        <taxon>Sordariomycetes</taxon>
        <taxon>Xylariomycetidae</taxon>
        <taxon>Amphisphaeriales</taxon>
        <taxon>Apiosporaceae</taxon>
        <taxon>Apiospora</taxon>
    </lineage>
</organism>
<gene>
    <name evidence="2" type="ORF">PGQ11_008801</name>
</gene>
<dbReference type="InterPro" id="IPR037460">
    <property type="entry name" value="SEST-like"/>
</dbReference>
<evidence type="ECO:0000313" key="3">
    <source>
        <dbReference type="Proteomes" id="UP001390339"/>
    </source>
</evidence>
<dbReference type="GO" id="GO:0016787">
    <property type="term" value="F:hydrolase activity"/>
    <property type="evidence" value="ECO:0007669"/>
    <property type="project" value="UniProtKB-KW"/>
</dbReference>
<comment type="caution">
    <text evidence="2">The sequence shown here is derived from an EMBL/GenBank/DDBJ whole genome shotgun (WGS) entry which is preliminary data.</text>
</comment>
<name>A0ABR2IGW1_9PEZI</name>
<dbReference type="CDD" id="cd01823">
    <property type="entry name" value="SEST_like"/>
    <property type="match status" value="1"/>
</dbReference>
<keyword evidence="3" id="KW-1185">Reference proteome</keyword>
<feature type="domain" description="SGNH hydrolase-type esterase" evidence="1">
    <location>
        <begin position="8"/>
        <end position="257"/>
    </location>
</feature>
<evidence type="ECO:0000259" key="1">
    <source>
        <dbReference type="Pfam" id="PF13472"/>
    </source>
</evidence>
<proteinExistence type="predicted"/>
<dbReference type="Gene3D" id="3.40.50.1110">
    <property type="entry name" value="SGNH hydrolase"/>
    <property type="match status" value="1"/>
</dbReference>
<accession>A0ABR2IGW1</accession>
<protein>
    <submittedName>
        <fullName evidence="2">SGNH hydrolase</fullName>
    </submittedName>
</protein>
<reference evidence="2 3" key="1">
    <citation type="journal article" date="2024" name="IMA Fungus">
        <title>Apiospora arundinis, a panoply of carbohydrate-active enzymes and secondary metabolites.</title>
        <authorList>
            <person name="Sorensen T."/>
            <person name="Petersen C."/>
            <person name="Muurmann A.T."/>
            <person name="Christiansen J.V."/>
            <person name="Brundto M.L."/>
            <person name="Overgaard C.K."/>
            <person name="Boysen A.T."/>
            <person name="Wollenberg R.D."/>
            <person name="Larsen T.O."/>
            <person name="Sorensen J.L."/>
            <person name="Nielsen K.L."/>
            <person name="Sondergaard T.E."/>
        </authorList>
    </citation>
    <scope>NUCLEOTIDE SEQUENCE [LARGE SCALE GENOMIC DNA]</scope>
    <source>
        <strain evidence="2 3">AAU 773</strain>
    </source>
</reference>
<dbReference type="InterPro" id="IPR013830">
    <property type="entry name" value="SGNH_hydro"/>
</dbReference>
<dbReference type="SUPFAM" id="SSF52266">
    <property type="entry name" value="SGNH hydrolase"/>
    <property type="match status" value="1"/>
</dbReference>
<dbReference type="Proteomes" id="UP001390339">
    <property type="component" value="Unassembled WGS sequence"/>
</dbReference>
<dbReference type="EMBL" id="JAPCWZ010000005">
    <property type="protein sequence ID" value="KAK8862566.1"/>
    <property type="molecule type" value="Genomic_DNA"/>
</dbReference>
<keyword evidence="2" id="KW-0378">Hydrolase</keyword>
<dbReference type="Pfam" id="PF13472">
    <property type="entry name" value="Lipase_GDSL_2"/>
    <property type="match status" value="1"/>
</dbReference>
<dbReference type="PANTHER" id="PTHR37981:SF1">
    <property type="entry name" value="SGNH HYDROLASE-TYPE ESTERASE DOMAIN-CONTAINING PROTEIN"/>
    <property type="match status" value="1"/>
</dbReference>
<evidence type="ECO:0000313" key="2">
    <source>
        <dbReference type="EMBL" id="KAK8862566.1"/>
    </source>
</evidence>
<dbReference type="PANTHER" id="PTHR37981">
    <property type="entry name" value="LIPASE 2"/>
    <property type="match status" value="1"/>
</dbReference>
<dbReference type="InterPro" id="IPR036514">
    <property type="entry name" value="SGNH_hydro_sf"/>
</dbReference>
<sequence>MPLRIASLGSSFAAGPGISPVIDAKAARSGANYAHLLAARLGGTATLTDLTVSGATLRNILDEPQVVDGGRTVFAPQIEGLPQDSDVVLILGGGNDIGYIGGLFMDSFEAYWLFRVAARIYHWFYPLEPEPDEQQKQLDTEALAARYGEVLDAVHARAPNARVLVVEYLTVIGDDVRPGYIDVPFDSRRLAHHRNVGEKVRVATVKAVQGRKNWCTRVPIAESSAGHSLGTERPWVSGWGWGLLYAGGAYHPNAEGMVAVAKMIYEKMLGLGLAVDDREVTMDG</sequence>